<name>A0ABD3QLF3_9STRA</name>
<reference evidence="1 2" key="1">
    <citation type="journal article" date="2020" name="G3 (Bethesda)">
        <title>Improved Reference Genome for Cyclotella cryptica CCMP332, a Model for Cell Wall Morphogenesis, Salinity Adaptation, and Lipid Production in Diatoms (Bacillariophyta).</title>
        <authorList>
            <person name="Roberts W.R."/>
            <person name="Downey K.M."/>
            <person name="Ruck E.C."/>
            <person name="Traller J.C."/>
            <person name="Alverson A.J."/>
        </authorList>
    </citation>
    <scope>NUCLEOTIDE SEQUENCE [LARGE SCALE GENOMIC DNA]</scope>
    <source>
        <strain evidence="1 2">CCMP332</strain>
    </source>
</reference>
<dbReference type="AlphaFoldDB" id="A0ABD3QLF3"/>
<dbReference type="SUPFAM" id="SSF52540">
    <property type="entry name" value="P-loop containing nucleoside triphosphate hydrolases"/>
    <property type="match status" value="1"/>
</dbReference>
<gene>
    <name evidence="1" type="ORF">HJC23_001656</name>
</gene>
<accession>A0ABD3QLF3</accession>
<dbReference type="EMBL" id="JABMIG020000030">
    <property type="protein sequence ID" value="KAL3800819.1"/>
    <property type="molecule type" value="Genomic_DNA"/>
</dbReference>
<sequence length="183" mass="19987">MVDLLRWDSSQLGVDGSMVFLNTVKDVDGATNGLRRAGINAVPCHAQVPLEERAYNHDKFLWYHVPSNNNDCSKNDKETVPVLVCTDLASLFTGCAGNSDGRGIIFYGPTEKELVDVVREAEEQQSCMMLSQDVDDGMDVDVVDSEGQGDAGKVKRHLSNISFELAGCKYSCGTSTCIKNFAR</sequence>
<comment type="caution">
    <text evidence="1">The sequence shown here is derived from an EMBL/GenBank/DDBJ whole genome shotgun (WGS) entry which is preliminary data.</text>
</comment>
<proteinExistence type="predicted"/>
<evidence type="ECO:0000313" key="2">
    <source>
        <dbReference type="Proteomes" id="UP001516023"/>
    </source>
</evidence>
<keyword evidence="2" id="KW-1185">Reference proteome</keyword>
<dbReference type="Gene3D" id="3.40.50.300">
    <property type="entry name" value="P-loop containing nucleotide triphosphate hydrolases"/>
    <property type="match status" value="1"/>
</dbReference>
<protein>
    <submittedName>
        <fullName evidence="1">Uncharacterized protein</fullName>
    </submittedName>
</protein>
<dbReference type="InterPro" id="IPR027417">
    <property type="entry name" value="P-loop_NTPase"/>
</dbReference>
<evidence type="ECO:0000313" key="1">
    <source>
        <dbReference type="EMBL" id="KAL3800819.1"/>
    </source>
</evidence>
<organism evidence="1 2">
    <name type="scientific">Cyclotella cryptica</name>
    <dbReference type="NCBI Taxonomy" id="29204"/>
    <lineage>
        <taxon>Eukaryota</taxon>
        <taxon>Sar</taxon>
        <taxon>Stramenopiles</taxon>
        <taxon>Ochrophyta</taxon>
        <taxon>Bacillariophyta</taxon>
        <taxon>Coscinodiscophyceae</taxon>
        <taxon>Thalassiosirophycidae</taxon>
        <taxon>Stephanodiscales</taxon>
        <taxon>Stephanodiscaceae</taxon>
        <taxon>Cyclotella</taxon>
    </lineage>
</organism>
<dbReference type="Proteomes" id="UP001516023">
    <property type="component" value="Unassembled WGS sequence"/>
</dbReference>